<evidence type="ECO:0000256" key="1">
    <source>
        <dbReference type="SAM" id="Phobius"/>
    </source>
</evidence>
<organism evidence="2 3">
    <name type="scientific">Sphaerotilus mobilis</name>
    <dbReference type="NCBI Taxonomy" id="47994"/>
    <lineage>
        <taxon>Bacteria</taxon>
        <taxon>Pseudomonadati</taxon>
        <taxon>Pseudomonadota</taxon>
        <taxon>Betaproteobacteria</taxon>
        <taxon>Burkholderiales</taxon>
        <taxon>Sphaerotilaceae</taxon>
        <taxon>Sphaerotilus</taxon>
    </lineage>
</organism>
<keyword evidence="3" id="KW-1185">Reference proteome</keyword>
<sequence length="61" mass="6654">MLVIRLVFMLLMVAAIACVAAYMATGQTVWRQRGLLIIKWTVLAALAGAVVLLLERLTLAL</sequence>
<dbReference type="Proteomes" id="UP000293433">
    <property type="component" value="Unassembled WGS sequence"/>
</dbReference>
<dbReference type="EMBL" id="SGWV01000001">
    <property type="protein sequence ID" value="RZS63293.1"/>
    <property type="molecule type" value="Genomic_DNA"/>
</dbReference>
<feature type="transmembrane region" description="Helical" evidence="1">
    <location>
        <begin position="6"/>
        <end position="24"/>
    </location>
</feature>
<reference evidence="2 3" key="1">
    <citation type="submission" date="2019-02" db="EMBL/GenBank/DDBJ databases">
        <title>Genomic Encyclopedia of Type Strains, Phase IV (KMG-IV): sequencing the most valuable type-strain genomes for metagenomic binning, comparative biology and taxonomic classification.</title>
        <authorList>
            <person name="Goeker M."/>
        </authorList>
    </citation>
    <scope>NUCLEOTIDE SEQUENCE [LARGE SCALE GENOMIC DNA]</scope>
    <source>
        <strain evidence="2 3">DSM 10617</strain>
    </source>
</reference>
<dbReference type="PROSITE" id="PS51257">
    <property type="entry name" value="PROKAR_LIPOPROTEIN"/>
    <property type="match status" value="1"/>
</dbReference>
<evidence type="ECO:0000313" key="3">
    <source>
        <dbReference type="Proteomes" id="UP000293433"/>
    </source>
</evidence>
<comment type="caution">
    <text evidence="2">The sequence shown here is derived from an EMBL/GenBank/DDBJ whole genome shotgun (WGS) entry which is preliminary data.</text>
</comment>
<keyword evidence="1" id="KW-0472">Membrane</keyword>
<keyword evidence="1" id="KW-0812">Transmembrane</keyword>
<feature type="transmembrane region" description="Helical" evidence="1">
    <location>
        <begin position="36"/>
        <end position="54"/>
    </location>
</feature>
<dbReference type="RefSeq" id="WP_130479970.1">
    <property type="nucleotide sequence ID" value="NZ_SGWV01000001.1"/>
</dbReference>
<name>A0A4Q7M846_9BURK</name>
<proteinExistence type="predicted"/>
<keyword evidence="1" id="KW-1133">Transmembrane helix</keyword>
<gene>
    <name evidence="2" type="ORF">EV685_0009</name>
</gene>
<evidence type="ECO:0000313" key="2">
    <source>
        <dbReference type="EMBL" id="RZS63293.1"/>
    </source>
</evidence>
<accession>A0A4Q7M846</accession>
<dbReference type="AlphaFoldDB" id="A0A4Q7M846"/>
<protein>
    <submittedName>
        <fullName evidence="2">Uncharacterized protein</fullName>
    </submittedName>
</protein>